<feature type="region of interest" description="Disordered" evidence="1">
    <location>
        <begin position="201"/>
        <end position="254"/>
    </location>
</feature>
<protein>
    <submittedName>
        <fullName evidence="3">ATP-dependent helicase SGS1</fullName>
    </submittedName>
</protein>
<dbReference type="OrthoDB" id="10261556at2759"/>
<organism evidence="3 4">
    <name type="scientific">Zancudomyces culisetae</name>
    <name type="common">Gut fungus</name>
    <name type="synonym">Smittium culisetae</name>
    <dbReference type="NCBI Taxonomy" id="1213189"/>
    <lineage>
        <taxon>Eukaryota</taxon>
        <taxon>Fungi</taxon>
        <taxon>Fungi incertae sedis</taxon>
        <taxon>Zoopagomycota</taxon>
        <taxon>Kickxellomycotina</taxon>
        <taxon>Harpellomycetes</taxon>
        <taxon>Harpellales</taxon>
        <taxon>Legeriomycetaceae</taxon>
        <taxon>Zancudomyces</taxon>
    </lineage>
</organism>
<proteinExistence type="predicted"/>
<dbReference type="InterPro" id="IPR036390">
    <property type="entry name" value="WH_DNA-bd_sf"/>
</dbReference>
<keyword evidence="3" id="KW-0067">ATP-binding</keyword>
<evidence type="ECO:0000256" key="1">
    <source>
        <dbReference type="SAM" id="MobiDB-lite"/>
    </source>
</evidence>
<keyword evidence="3" id="KW-0547">Nucleotide-binding</keyword>
<feature type="domain" description="RQC" evidence="2">
    <location>
        <begin position="19"/>
        <end position="131"/>
    </location>
</feature>
<feature type="compositionally biased region" description="Polar residues" evidence="1">
    <location>
        <begin position="201"/>
        <end position="232"/>
    </location>
</feature>
<dbReference type="InterPro" id="IPR018982">
    <property type="entry name" value="RQC_domain"/>
</dbReference>
<dbReference type="GO" id="GO:0006281">
    <property type="term" value="P:DNA repair"/>
    <property type="evidence" value="ECO:0007669"/>
    <property type="project" value="InterPro"/>
</dbReference>
<evidence type="ECO:0000259" key="2">
    <source>
        <dbReference type="SMART" id="SM00956"/>
    </source>
</evidence>
<dbReference type="Gene3D" id="1.10.10.10">
    <property type="entry name" value="Winged helix-like DNA-binding domain superfamily/Winged helix DNA-binding domain"/>
    <property type="match status" value="1"/>
</dbReference>
<reference evidence="4" key="1">
    <citation type="submission" date="2017-01" db="EMBL/GenBank/DDBJ databases">
        <authorList>
            <person name="Wang Y."/>
            <person name="White M."/>
            <person name="Kvist S."/>
            <person name="Moncalvo J.-M."/>
        </authorList>
    </citation>
    <scope>NUCLEOTIDE SEQUENCE [LARGE SCALE GENOMIC DNA]</scope>
    <source>
        <strain evidence="4">COL-18-3</strain>
    </source>
</reference>
<accession>A0A1R1PZ80</accession>
<feature type="compositionally biased region" description="Basic residues" evidence="1">
    <location>
        <begin position="148"/>
        <end position="158"/>
    </location>
</feature>
<keyword evidence="4" id="KW-1185">Reference proteome</keyword>
<dbReference type="InterPro" id="IPR036388">
    <property type="entry name" value="WH-like_DNA-bd_sf"/>
</dbReference>
<dbReference type="GO" id="GO:0006260">
    <property type="term" value="P:DNA replication"/>
    <property type="evidence" value="ECO:0007669"/>
    <property type="project" value="InterPro"/>
</dbReference>
<evidence type="ECO:0000313" key="4">
    <source>
        <dbReference type="Proteomes" id="UP000188320"/>
    </source>
</evidence>
<dbReference type="SUPFAM" id="SSF46785">
    <property type="entry name" value="Winged helix' DNA-binding domain"/>
    <property type="match status" value="1"/>
</dbReference>
<comment type="caution">
    <text evidence="3">The sequence shown here is derived from an EMBL/GenBank/DDBJ whole genome shotgun (WGS) entry which is preliminary data.</text>
</comment>
<dbReference type="Proteomes" id="UP000188320">
    <property type="component" value="Unassembled WGS sequence"/>
</dbReference>
<dbReference type="AlphaFoldDB" id="A0A1R1PZ80"/>
<dbReference type="Pfam" id="PF09382">
    <property type="entry name" value="RQC"/>
    <property type="match status" value="1"/>
</dbReference>
<evidence type="ECO:0000313" key="3">
    <source>
        <dbReference type="EMBL" id="OMH86268.1"/>
    </source>
</evidence>
<dbReference type="SMART" id="SM00956">
    <property type="entry name" value="RQC"/>
    <property type="match status" value="1"/>
</dbReference>
<gene>
    <name evidence="3" type="ORF">AX774_g159</name>
</gene>
<feature type="region of interest" description="Disordered" evidence="1">
    <location>
        <begin position="129"/>
        <end position="171"/>
    </location>
</feature>
<dbReference type="EMBL" id="LSSK01000009">
    <property type="protein sequence ID" value="OMH86268.1"/>
    <property type="molecule type" value="Genomic_DNA"/>
</dbReference>
<dbReference type="GO" id="GO:0043138">
    <property type="term" value="F:3'-5' DNA helicase activity"/>
    <property type="evidence" value="ECO:0007669"/>
    <property type="project" value="InterPro"/>
</dbReference>
<sequence length="254" mass="28019">MRTCDNCRENVNKEIISLDVTQHAKNILQLLENLLESHKRITLVYASSVYCGSKMRKILDLGDNRLPQYGMGSSEKRSDIERIFHYLVSIKAIAEYCEAVYMGSVATYIKPGPLADRILSGSQAVVLKTSNSPTKNQKDTESSTNKNNKQRKKRKSTKPHAPASHSKSIRRSFDSQSLAGYAYQDSGNSIVVADTDTVSPHFGSSNTSSLSQRNTRRTSAPSSTANTGTSKRSTTKRNDGGNQFYNSAIKPMAI</sequence>
<keyword evidence="3" id="KW-0347">Helicase</keyword>
<keyword evidence="3" id="KW-0378">Hydrolase</keyword>
<name>A0A1R1PZ80_ZANCU</name>